<organism evidence="2 3">
    <name type="scientific">Plastorhodobacter daqingensis</name>
    <dbReference type="NCBI Taxonomy" id="1387281"/>
    <lineage>
        <taxon>Bacteria</taxon>
        <taxon>Pseudomonadati</taxon>
        <taxon>Pseudomonadota</taxon>
        <taxon>Alphaproteobacteria</taxon>
        <taxon>Rhodobacterales</taxon>
        <taxon>Paracoccaceae</taxon>
        <taxon>Plastorhodobacter</taxon>
    </lineage>
</organism>
<keyword evidence="3" id="KW-1185">Reference proteome</keyword>
<gene>
    <name evidence="2" type="ORF">ACFQXB_08885</name>
</gene>
<reference evidence="3" key="1">
    <citation type="journal article" date="2019" name="Int. J. Syst. Evol. Microbiol.">
        <title>The Global Catalogue of Microorganisms (GCM) 10K type strain sequencing project: providing services to taxonomists for standard genome sequencing and annotation.</title>
        <authorList>
            <consortium name="The Broad Institute Genomics Platform"/>
            <consortium name="The Broad Institute Genome Sequencing Center for Infectious Disease"/>
            <person name="Wu L."/>
            <person name="Ma J."/>
        </authorList>
    </citation>
    <scope>NUCLEOTIDE SEQUENCE [LARGE SCALE GENOMIC DNA]</scope>
    <source>
        <strain evidence="3">CGMCC 1.12750</strain>
    </source>
</reference>
<evidence type="ECO:0000313" key="2">
    <source>
        <dbReference type="EMBL" id="MFC7704307.1"/>
    </source>
</evidence>
<evidence type="ECO:0000313" key="3">
    <source>
        <dbReference type="Proteomes" id="UP001596516"/>
    </source>
</evidence>
<dbReference type="Gene3D" id="3.20.20.150">
    <property type="entry name" value="Divalent-metal-dependent TIM barrel enzymes"/>
    <property type="match status" value="1"/>
</dbReference>
<dbReference type="GO" id="GO:0016853">
    <property type="term" value="F:isomerase activity"/>
    <property type="evidence" value="ECO:0007669"/>
    <property type="project" value="UniProtKB-KW"/>
</dbReference>
<dbReference type="InterPro" id="IPR013022">
    <property type="entry name" value="Xyl_isomerase-like_TIM-brl"/>
</dbReference>
<keyword evidence="2" id="KW-0413">Isomerase</keyword>
<accession>A0ABW2UI21</accession>
<name>A0ABW2UI21_9RHOB</name>
<sequence>MTQFSYQLYSSRNFPPLEDTLRMLRDLGYVAVEGYGALYADPEMVTRLADALQDTGLAMPTAHMALSMLEEEPDRVIAIAARLGLKKIYIPFLGPEERPHDPTGWRNFGARLQAAGAPLRAAGIGFGWHNHDFEFRPLACGTIPQEAIFEGGPDLEWEADLAWILRGGADPLEWIARHGARITAVHIKDIAPEGTTAEDGWADPGHGTMDWPALMTALRGTNCTYFIMEHDNPDDHHRFASRAIAAF</sequence>
<feature type="domain" description="Xylose isomerase-like TIM barrel" evidence="1">
    <location>
        <begin position="22"/>
        <end position="234"/>
    </location>
</feature>
<dbReference type="Pfam" id="PF01261">
    <property type="entry name" value="AP_endonuc_2"/>
    <property type="match status" value="1"/>
</dbReference>
<dbReference type="RefSeq" id="WP_377402345.1">
    <property type="nucleotide sequence ID" value="NZ_JBHTFQ010000004.1"/>
</dbReference>
<dbReference type="EMBL" id="JBHTFQ010000004">
    <property type="protein sequence ID" value="MFC7704307.1"/>
    <property type="molecule type" value="Genomic_DNA"/>
</dbReference>
<dbReference type="InterPro" id="IPR036237">
    <property type="entry name" value="Xyl_isomerase-like_sf"/>
</dbReference>
<comment type="caution">
    <text evidence="2">The sequence shown here is derived from an EMBL/GenBank/DDBJ whole genome shotgun (WGS) entry which is preliminary data.</text>
</comment>
<dbReference type="PANTHER" id="PTHR12110">
    <property type="entry name" value="HYDROXYPYRUVATE ISOMERASE"/>
    <property type="match status" value="1"/>
</dbReference>
<dbReference type="Proteomes" id="UP001596516">
    <property type="component" value="Unassembled WGS sequence"/>
</dbReference>
<evidence type="ECO:0000259" key="1">
    <source>
        <dbReference type="Pfam" id="PF01261"/>
    </source>
</evidence>
<protein>
    <submittedName>
        <fullName evidence="2">Sugar phosphate isomerase/epimerase family protein</fullName>
    </submittedName>
</protein>
<proteinExistence type="predicted"/>
<dbReference type="SUPFAM" id="SSF51658">
    <property type="entry name" value="Xylose isomerase-like"/>
    <property type="match status" value="1"/>
</dbReference>
<dbReference type="PANTHER" id="PTHR12110:SF41">
    <property type="entry name" value="INOSOSE DEHYDRATASE"/>
    <property type="match status" value="1"/>
</dbReference>
<dbReference type="InterPro" id="IPR050312">
    <property type="entry name" value="IolE/XylAMocC-like"/>
</dbReference>